<dbReference type="Proteomes" id="UP000800200">
    <property type="component" value="Unassembled WGS sequence"/>
</dbReference>
<dbReference type="OrthoDB" id="10262413at2759"/>
<organism evidence="2 3">
    <name type="scientific">Zopfia rhizophila CBS 207.26</name>
    <dbReference type="NCBI Taxonomy" id="1314779"/>
    <lineage>
        <taxon>Eukaryota</taxon>
        <taxon>Fungi</taxon>
        <taxon>Dikarya</taxon>
        <taxon>Ascomycota</taxon>
        <taxon>Pezizomycotina</taxon>
        <taxon>Dothideomycetes</taxon>
        <taxon>Dothideomycetes incertae sedis</taxon>
        <taxon>Zopfiaceae</taxon>
        <taxon>Zopfia</taxon>
    </lineage>
</organism>
<dbReference type="InterPro" id="IPR036291">
    <property type="entry name" value="NAD(P)-bd_dom_sf"/>
</dbReference>
<dbReference type="InterPro" id="IPR001509">
    <property type="entry name" value="Epimerase_deHydtase"/>
</dbReference>
<feature type="domain" description="NAD-dependent epimerase/dehydratase" evidence="1">
    <location>
        <begin position="116"/>
        <end position="214"/>
    </location>
</feature>
<dbReference type="PANTHER" id="PTHR48079">
    <property type="entry name" value="PROTEIN YEEZ"/>
    <property type="match status" value="1"/>
</dbReference>
<reference evidence="2" key="1">
    <citation type="journal article" date="2020" name="Stud. Mycol.">
        <title>101 Dothideomycetes genomes: a test case for predicting lifestyles and emergence of pathogens.</title>
        <authorList>
            <person name="Haridas S."/>
            <person name="Albert R."/>
            <person name="Binder M."/>
            <person name="Bloem J."/>
            <person name="Labutti K."/>
            <person name="Salamov A."/>
            <person name="Andreopoulos B."/>
            <person name="Baker S."/>
            <person name="Barry K."/>
            <person name="Bills G."/>
            <person name="Bluhm B."/>
            <person name="Cannon C."/>
            <person name="Castanera R."/>
            <person name="Culley D."/>
            <person name="Daum C."/>
            <person name="Ezra D."/>
            <person name="Gonzalez J."/>
            <person name="Henrissat B."/>
            <person name="Kuo A."/>
            <person name="Liang C."/>
            <person name="Lipzen A."/>
            <person name="Lutzoni F."/>
            <person name="Magnuson J."/>
            <person name="Mondo S."/>
            <person name="Nolan M."/>
            <person name="Ohm R."/>
            <person name="Pangilinan J."/>
            <person name="Park H.-J."/>
            <person name="Ramirez L."/>
            <person name="Alfaro M."/>
            <person name="Sun H."/>
            <person name="Tritt A."/>
            <person name="Yoshinaga Y."/>
            <person name="Zwiers L.-H."/>
            <person name="Turgeon B."/>
            <person name="Goodwin S."/>
            <person name="Spatafora J."/>
            <person name="Crous P."/>
            <person name="Grigoriev I."/>
        </authorList>
    </citation>
    <scope>NUCLEOTIDE SEQUENCE</scope>
    <source>
        <strain evidence="2">CBS 207.26</strain>
    </source>
</reference>
<dbReference type="InterPro" id="IPR051783">
    <property type="entry name" value="NAD(P)-dependent_oxidoreduct"/>
</dbReference>
<dbReference type="GO" id="GO:0005737">
    <property type="term" value="C:cytoplasm"/>
    <property type="evidence" value="ECO:0007669"/>
    <property type="project" value="TreeGrafter"/>
</dbReference>
<evidence type="ECO:0000259" key="1">
    <source>
        <dbReference type="Pfam" id="PF01370"/>
    </source>
</evidence>
<evidence type="ECO:0000313" key="3">
    <source>
        <dbReference type="Proteomes" id="UP000800200"/>
    </source>
</evidence>
<dbReference type="PANTHER" id="PTHR48079:SF6">
    <property type="entry name" value="NAD(P)-BINDING DOMAIN-CONTAINING PROTEIN-RELATED"/>
    <property type="match status" value="1"/>
</dbReference>
<gene>
    <name evidence="2" type="ORF">K469DRAFT_734634</name>
</gene>
<protein>
    <submittedName>
        <fullName evidence="2">NAD(P)-binding protein</fullName>
    </submittedName>
</protein>
<accession>A0A6A6ESQ7</accession>
<sequence>MASQPKILITGATGYIGGSILSHLLTLSTLKSAKFFALIRNPTQAPLFQPLGVEPHARALVLGLGDRLKENPNTFVPHIIHTSGTSNLADRPFSVPDRKLPFELTDLEPEKVYETEKKLEEVEPYLQRTAELVVIDTGIRVGIKTHVIMSPTIYGEGSGPGNKLSIQIPNLVKAAIKDGFASVVGDGTQEWDHVHIDDLTELYGVVLQRIVEGKSMPSGKEGILFSETGRHSWGEVAKNVAEVGAKLGKLNTTKVKSVSMDDGIQKWNPAASTHVELGFASNSRTKSEKAKEWGWKPSREEGWKKAFEEDWRRVLDKEST</sequence>
<dbReference type="EMBL" id="ML994612">
    <property type="protein sequence ID" value="KAF2194063.1"/>
    <property type="molecule type" value="Genomic_DNA"/>
</dbReference>
<proteinExistence type="predicted"/>
<dbReference type="Gene3D" id="3.40.50.720">
    <property type="entry name" value="NAD(P)-binding Rossmann-like Domain"/>
    <property type="match status" value="2"/>
</dbReference>
<dbReference type="SUPFAM" id="SSF51735">
    <property type="entry name" value="NAD(P)-binding Rossmann-fold domains"/>
    <property type="match status" value="1"/>
</dbReference>
<dbReference type="Pfam" id="PF01370">
    <property type="entry name" value="Epimerase"/>
    <property type="match status" value="1"/>
</dbReference>
<dbReference type="AlphaFoldDB" id="A0A6A6ESQ7"/>
<evidence type="ECO:0000313" key="2">
    <source>
        <dbReference type="EMBL" id="KAF2194063.1"/>
    </source>
</evidence>
<name>A0A6A6ESQ7_9PEZI</name>
<dbReference type="GO" id="GO:0004029">
    <property type="term" value="F:aldehyde dehydrogenase (NAD+) activity"/>
    <property type="evidence" value="ECO:0007669"/>
    <property type="project" value="TreeGrafter"/>
</dbReference>
<keyword evidence="3" id="KW-1185">Reference proteome</keyword>